<keyword evidence="1 5" id="KW-0963">Cytoplasm</keyword>
<keyword evidence="4 5" id="KW-0378">Hydrolase</keyword>
<evidence type="ECO:0000256" key="4">
    <source>
        <dbReference type="ARBA" id="ARBA00022801"/>
    </source>
</evidence>
<comment type="function">
    <text evidence="5">Could be a nuclease involved in processing of the 5'-end of pre-16S rRNA.</text>
</comment>
<dbReference type="Gene3D" id="3.30.420.140">
    <property type="entry name" value="YqgF/RNase H-like domain"/>
    <property type="match status" value="1"/>
</dbReference>
<dbReference type="InterPro" id="IPR006641">
    <property type="entry name" value="YqgF/RNaseH-like_dom"/>
</dbReference>
<dbReference type="NCBIfam" id="NF001026">
    <property type="entry name" value="PRK00109.2-2"/>
    <property type="match status" value="1"/>
</dbReference>
<dbReference type="GO" id="GO:0005829">
    <property type="term" value="C:cytosol"/>
    <property type="evidence" value="ECO:0007669"/>
    <property type="project" value="TreeGrafter"/>
</dbReference>
<dbReference type="InterPro" id="IPR005227">
    <property type="entry name" value="YqgF"/>
</dbReference>
<dbReference type="InterPro" id="IPR037027">
    <property type="entry name" value="YqgF/RNaseH-like_dom_sf"/>
</dbReference>
<dbReference type="GO" id="GO:0004518">
    <property type="term" value="F:nuclease activity"/>
    <property type="evidence" value="ECO:0007669"/>
    <property type="project" value="UniProtKB-KW"/>
</dbReference>
<evidence type="ECO:0000256" key="3">
    <source>
        <dbReference type="ARBA" id="ARBA00022722"/>
    </source>
</evidence>
<keyword evidence="3 5" id="KW-0540">Nuclease</keyword>
<name>A0A7S7RMM6_9BACT</name>
<organism evidence="7 8">
    <name type="scientific">Candidatus Sulfurimonas baltica</name>
    <dbReference type="NCBI Taxonomy" id="2740404"/>
    <lineage>
        <taxon>Bacteria</taxon>
        <taxon>Pseudomonadati</taxon>
        <taxon>Campylobacterota</taxon>
        <taxon>Epsilonproteobacteria</taxon>
        <taxon>Campylobacterales</taxon>
        <taxon>Sulfurimonadaceae</taxon>
        <taxon>Sulfurimonas</taxon>
    </lineage>
</organism>
<evidence type="ECO:0000256" key="2">
    <source>
        <dbReference type="ARBA" id="ARBA00022517"/>
    </source>
</evidence>
<feature type="domain" description="YqgF/RNase H-like" evidence="6">
    <location>
        <begin position="1"/>
        <end position="97"/>
    </location>
</feature>
<accession>A0A7S7RMM6</accession>
<dbReference type="InterPro" id="IPR012337">
    <property type="entry name" value="RNaseH-like_sf"/>
</dbReference>
<dbReference type="RefSeq" id="WP_194368764.1">
    <property type="nucleotide sequence ID" value="NZ_CP054492.1"/>
</dbReference>
<dbReference type="KEGG" id="sbal:HUE88_10345"/>
<evidence type="ECO:0000256" key="5">
    <source>
        <dbReference type="HAMAP-Rule" id="MF_00651"/>
    </source>
</evidence>
<proteinExistence type="inferred from homology"/>
<dbReference type="Proteomes" id="UP000593994">
    <property type="component" value="Chromosome"/>
</dbReference>
<dbReference type="NCBIfam" id="TIGR00250">
    <property type="entry name" value="RNAse_H_YqgF"/>
    <property type="match status" value="1"/>
</dbReference>
<dbReference type="GO" id="GO:0000967">
    <property type="term" value="P:rRNA 5'-end processing"/>
    <property type="evidence" value="ECO:0007669"/>
    <property type="project" value="UniProtKB-UniRule"/>
</dbReference>
<dbReference type="PANTHER" id="PTHR33317">
    <property type="entry name" value="POLYNUCLEOTIDYL TRANSFERASE, RIBONUCLEASE H-LIKE SUPERFAMILY PROTEIN"/>
    <property type="match status" value="1"/>
</dbReference>
<protein>
    <recommendedName>
        <fullName evidence="5">Putative pre-16S rRNA nuclease</fullName>
        <ecNumber evidence="5">3.1.-.-</ecNumber>
    </recommendedName>
</protein>
<comment type="similarity">
    <text evidence="5">Belongs to the YqgF HJR family.</text>
</comment>
<evidence type="ECO:0000256" key="1">
    <source>
        <dbReference type="ARBA" id="ARBA00022490"/>
    </source>
</evidence>
<dbReference type="SMART" id="SM00732">
    <property type="entry name" value="YqgFc"/>
    <property type="match status" value="1"/>
</dbReference>
<dbReference type="CDD" id="cd16964">
    <property type="entry name" value="YqgF"/>
    <property type="match status" value="1"/>
</dbReference>
<dbReference type="HAMAP" id="MF_00651">
    <property type="entry name" value="Nuclease_YqgF"/>
    <property type="match status" value="1"/>
</dbReference>
<dbReference type="SUPFAM" id="SSF53098">
    <property type="entry name" value="Ribonuclease H-like"/>
    <property type="match status" value="1"/>
</dbReference>
<keyword evidence="8" id="KW-1185">Reference proteome</keyword>
<evidence type="ECO:0000313" key="7">
    <source>
        <dbReference type="EMBL" id="QOY51510.1"/>
    </source>
</evidence>
<dbReference type="EMBL" id="CP054492">
    <property type="protein sequence ID" value="QOY51510.1"/>
    <property type="molecule type" value="Genomic_DNA"/>
</dbReference>
<dbReference type="Pfam" id="PF03652">
    <property type="entry name" value="RuvX"/>
    <property type="match status" value="1"/>
</dbReference>
<gene>
    <name evidence="7" type="primary">ruvX</name>
    <name evidence="7" type="ORF">HUE88_10345</name>
</gene>
<dbReference type="GO" id="GO:0016788">
    <property type="term" value="F:hydrolase activity, acting on ester bonds"/>
    <property type="evidence" value="ECO:0007669"/>
    <property type="project" value="UniProtKB-UniRule"/>
</dbReference>
<evidence type="ECO:0000259" key="6">
    <source>
        <dbReference type="SMART" id="SM00732"/>
    </source>
</evidence>
<dbReference type="PANTHER" id="PTHR33317:SF4">
    <property type="entry name" value="POLYNUCLEOTIDYL TRANSFERASE, RIBONUCLEASE H-LIKE SUPERFAMILY PROTEIN"/>
    <property type="match status" value="1"/>
</dbReference>
<keyword evidence="2 5" id="KW-0690">Ribosome biogenesis</keyword>
<reference evidence="7 8" key="1">
    <citation type="submission" date="2020-05" db="EMBL/GenBank/DDBJ databases">
        <title>Sulfurimonas marisnigri, sp. nov., and Sulfurimonas baltica, sp. nov., manganese oxide reducing chemolithoautotrophs of the class Epsilonproteobacteria isolated from the pelagic redoxclines of the Black and Baltic Seas and emended description of the genus Sulfurimonas.</title>
        <authorList>
            <person name="Henkel J.V."/>
            <person name="Laudan C."/>
            <person name="Werner J."/>
            <person name="Neu T."/>
            <person name="Plewe S."/>
            <person name="Sproer C."/>
            <person name="Bunk B."/>
            <person name="Schulz-Vogt H.N."/>
        </authorList>
    </citation>
    <scope>NUCLEOTIDE SEQUENCE [LARGE SCALE GENOMIC DNA]</scope>
    <source>
        <strain evidence="7 8">GD2</strain>
    </source>
</reference>
<dbReference type="AlphaFoldDB" id="A0A7S7RMM6"/>
<comment type="subcellular location">
    <subcellularLocation>
        <location evidence="5">Cytoplasm</location>
    </subcellularLocation>
</comment>
<evidence type="ECO:0000313" key="8">
    <source>
        <dbReference type="Proteomes" id="UP000593994"/>
    </source>
</evidence>
<sequence length="131" mass="14918">MKYIAIDLGLKRIGLAYSAHKDIVSPLKGVERKNRNQASSEVKKVIDEWEADAVVVGIPIGGSSEDEMRRRVTHFMNLVDFKGEVFYQDESHSSLEAENMMKGEIKYIRDGRVDSISAMIILQRYLKTLKN</sequence>
<dbReference type="EC" id="3.1.-.-" evidence="5"/>